<keyword evidence="3" id="KW-1133">Transmembrane helix</keyword>
<dbReference type="CDD" id="cd00051">
    <property type="entry name" value="EFh"/>
    <property type="match status" value="1"/>
</dbReference>
<dbReference type="PROSITE" id="PS50222">
    <property type="entry name" value="EF_HAND_2"/>
    <property type="match status" value="2"/>
</dbReference>
<feature type="transmembrane region" description="Helical" evidence="3">
    <location>
        <begin position="2722"/>
        <end position="2743"/>
    </location>
</feature>
<evidence type="ECO:0000256" key="1">
    <source>
        <dbReference type="ARBA" id="ARBA00022837"/>
    </source>
</evidence>
<dbReference type="InterPro" id="IPR011992">
    <property type="entry name" value="EF-hand-dom_pair"/>
</dbReference>
<keyword evidence="3" id="KW-0472">Membrane</keyword>
<feature type="region of interest" description="Disordered" evidence="2">
    <location>
        <begin position="1151"/>
        <end position="1174"/>
    </location>
</feature>
<feature type="compositionally biased region" description="Basic residues" evidence="2">
    <location>
        <begin position="484"/>
        <end position="494"/>
    </location>
</feature>
<feature type="non-terminal residue" evidence="6">
    <location>
        <position position="3078"/>
    </location>
</feature>
<feature type="region of interest" description="Disordered" evidence="2">
    <location>
        <begin position="397"/>
        <end position="429"/>
    </location>
</feature>
<dbReference type="EMBL" id="CAMXCT010004316">
    <property type="protein sequence ID" value="CAI4008552.1"/>
    <property type="molecule type" value="Genomic_DNA"/>
</dbReference>
<feature type="domain" description="Integrase catalytic" evidence="5">
    <location>
        <begin position="1462"/>
        <end position="1636"/>
    </location>
</feature>
<feature type="compositionally biased region" description="Acidic residues" evidence="2">
    <location>
        <begin position="1933"/>
        <end position="1943"/>
    </location>
</feature>
<proteinExistence type="predicted"/>
<keyword evidence="8" id="KW-0378">Hydrolase</keyword>
<reference evidence="7" key="2">
    <citation type="submission" date="2024-04" db="EMBL/GenBank/DDBJ databases">
        <authorList>
            <person name="Chen Y."/>
            <person name="Shah S."/>
            <person name="Dougan E. K."/>
            <person name="Thang M."/>
            <person name="Chan C."/>
        </authorList>
    </citation>
    <scope>NUCLEOTIDE SEQUENCE [LARGE SCALE GENOMIC DNA]</scope>
</reference>
<reference evidence="6" key="1">
    <citation type="submission" date="2022-10" db="EMBL/GenBank/DDBJ databases">
        <authorList>
            <person name="Chen Y."/>
            <person name="Dougan E. K."/>
            <person name="Chan C."/>
            <person name="Rhodes N."/>
            <person name="Thang M."/>
        </authorList>
    </citation>
    <scope>NUCLEOTIDE SEQUENCE</scope>
</reference>
<feature type="region of interest" description="Disordered" evidence="2">
    <location>
        <begin position="1926"/>
        <end position="1954"/>
    </location>
</feature>
<dbReference type="OrthoDB" id="111473at2759"/>
<feature type="domain" description="EF-hand" evidence="4">
    <location>
        <begin position="8"/>
        <end position="43"/>
    </location>
</feature>
<sequence length="3078" mass="349467">DVSDVSELDKKFADRAFRAADRDSGGFIDVEEFAVWYSSFCFAEEVTVRPQVRQTRELARQMGLEIWAIEKFRVAFDKYDADGSGEIEFDEFSDMVQELLKATASVRGIPLDEYRRDVPPGWSPGNMDYPLKLYLERVKMWYRIYEGPDESVGPLLAGRLRGRAQQIALTLRLPDPHGGVDIGDGALVRLSVDEVRDPVNGQVIQQAIPSGVQALLAALRAAFGEADQLRATRAMEVFFEFKRGRMALPEWSVQWQLNLDEAITHSGLDLNNVARTYLYLKSSQLSQKMIDDLLLQVHGDMARFDEIRTLMLSMSHRSFDAGSHSALYEDGSQSYGEDDGSWSAVTDNWSDSGPSGTYHMDELYAWYDDGWYGDPWDYEEVDYDSYYQDWPEHYDYGWDDEQPEDDGADQKEDSGNTQSEKEDYFKGKGRPSSMGLGCGTCGSKWHNTHSCPLNDAQKGKGKNYGKNKGKYKGSSKGKGYGKSFNRKGFGRPKGYKGFGKKGSFNGGRFGRKGYLLDEMPKSYMDYYGGAYLMNKNGIQDTNNLQENANIPEVTIRDTFNVEDANKLFPGRKVRFADQPEQESPTDGNSEPRPKKLNFPEINENAFESYHTVRGKKICGLLVDPGASSGLVGTDTLRELLDSGMVPQDKVKEITWGPSSTTVTGISGQADSTLARVSLPFGLGLKEAEYTADLIGGSGSTCPALLPNTSLRQLRTVMLTQWYENGHGVMICSTNGLRPDHPQADLVVTKLLLAESGHYILPVNQVDQTMTEDEKTEILRLWRCKKKTGQAAAREQSDNCHLHDNSLNIDSNKLQFNTETLESELPSLPEPKMNDNIYNDVKISMKVDDTEPAIQVLKVDTMDEEYDETQQSYPGDQFPAHLPNGKLKYLSKLYKECKIMGTKSEELSLPPLGVLQRLWKTVFSGSVRWLDGDVPLDYRYGWDLGCSSHRKLIDEIESNLAPDVEYMSPACRPWSIASTRRDLEQTQRERDEEMPTIEYLKSKAKKQCRNHRGYVWEQPWSSAMWPHLEDNPGDIQRTDQCRFGACDEVQNPILKPTGLQSSLALRHSLRRCKGHMGKKHGWLQGQYQGACRTTLAAIYPEALCRAIIKDVKRFVSNKTTVFSDFYKCERCALGRAATDDLRHSFIPGECRHGRWPEGEGPKDKKKAEQERREQDDLWETFRKEAIKNEKVGAGKVSAHSDFAFDNEQLLIFKMVMVKLLDESIKEFELAEMEKRDYEQNHWLQDPTALGWIKKVFKDYMDVKGVMSNLLPWSKPTPAPVLTLEQAPLRLLIQGSVMRWTIGKMEDLRELSASQIHEPMELDDDWMVAIFGNDPNQKETTSSSSTALVPVDQLNEDQEELAGDLVPLEPPDHDSEEPDKIAVHPGGLKPTYDFRRIFKKLPRLALDDETAAKRLILGLHERLWHSGLTDTVNILRRCGMPHHVCRLAPDAVASCMICRKYSRAGRRPQHKGVNLSCNFNDLVQTDIFHFQDEIYLITVDEATRYKIATKCTGRFLKDILSALMTSWIRFFGPMRVLVTDQESSLMTVAAGEELQRLGIERRPAGTTSGRQGQRHTTTGLVEKHIDLIKLTMVKIQAEASRWGIEVQGEELAAEASMAQNTTMSVGGYSPVTMLFGILPRGFMDPEAALHGDIEEGAAESTFERSLRLRQIALQASQAAILESRIARANRSRPQRLRVEDLVPGTTTVEIFREDGSGQGWRGPATILKIDEEAGNAVVDFQGKPYLLGLRHVRPLRDSFHIHFNTSSSTSTVADAEKAITAMKEVVESSTPYRPFTMGEVYIENNNEAKMVKFPKTESPTTNAMLSNAKIFLQYHYVNFVLHGIKFGKGMKTIMVPRYSKGVMITWPEGSYGIAITEHNSDAHLHIKEYLNRNVDKLCHLYFYGYVFHQNEENNVPFKITKRKMPEQLPLPEAQDLPDTEMEEPEDNKRKGPDSRTVVLAPEKKKQRIQWTSRDLLYQRSLWWMLQRPKKYVLEPHSIWYELEERWMRKKTMTIMPTENYLLHCHSRTKAFLEIDIKNWEIYRVDQQTDTLTEGDVLRHWPLFETADREELRQFIDQNIFKKVWLGDLEEGTTVVDATWVRKFKRLPNGELAAKSRLCARGFLDPQRQELPTRSTTATRLSQRLVVSVAATHNFILASLDVSGAFLKGFTFEKVRQVLAKRGIVSPPRKVVVVPPPNTWRQLAHFDESFYVPEESYGKFGLLCQKPAYGLNDAPLAWQMSLQETLEEGGGVQSLLDECLWHFKHPDGRLKGLVSTHVDDLAIASGEQFLMEQQKKLNSKYGSIKAQRTPFTHCGCRYSELPGGGFKVDQQDFVDSLKCQEITNTGDNSRPLTAEELTKFRSALGGLLWLTATRLDLVADVSILQGRVTKATVGDMLMANSVIRKAKQKQYYGMGLTYKRFSTSTPWRLLTIHDASAAAKGRNYAQERVIILLAPDHLRLDQKIHTLCGTDVNEEVFGGPAHILLAHGAKAKRICYSTSHAETLAAISGLETSTLVSLRLAEILMKERKPTLQQLAALQEGGVDFLPVDSYTDCKDFFSLTTGVTALPQDKSQRIYILAHREARIKGRLRWIILVPTEYMTADPLTKSMYSRPLLGLMAEGEVHFFNKDGHPIQARRLPVINDFTEEQLEKGDTSWMENYLSIENIKQIQHHTTSSPRTWSSASSTRTNLWLLIFLYFASAAAGMDGRDDEAQCSADEVSPYGRHAQAFILSVMMVAIFCLTYILFWTRRTLDQLRCYMQIRVVDEVTPLVYRVMDLECSEMQTRSDLDQLLRQAAEARGDLDTLFRAVRHASPHPDEPSQQRRRLIDNRPPVAEPDCERSHEDSPQPAEEEISSEDENEIDRLVALARRSRSRDDSLHHGRDLQAGGSGDRALHAGAGGSGDRALHADAGGDEEPHGEEDPEEEAVEEDDEFAAFPHGNTSDDEFEQRHETERQRQEMNFRIHYMLIQANNLGVELHTAGQRYSQGRIPFGRIEQLYVEHAPFFPLPATDPNEEDITVGYFRNEYFYVLRMGNEQPLNFRSLEGLHGYRCHYIIAERDIRLSPQERRDRLYNLLQHYQRI</sequence>
<feature type="domain" description="EF-hand" evidence="4">
    <location>
        <begin position="67"/>
        <end position="102"/>
    </location>
</feature>
<dbReference type="GO" id="GO:0006508">
    <property type="term" value="P:proteolysis"/>
    <property type="evidence" value="ECO:0007669"/>
    <property type="project" value="UniProtKB-KW"/>
</dbReference>
<feature type="compositionally biased region" description="Basic and acidic residues" evidence="2">
    <location>
        <begin position="408"/>
        <end position="426"/>
    </location>
</feature>
<dbReference type="Gene3D" id="1.10.238.10">
    <property type="entry name" value="EF-hand"/>
    <property type="match status" value="1"/>
</dbReference>
<evidence type="ECO:0000259" key="4">
    <source>
        <dbReference type="PROSITE" id="PS50222"/>
    </source>
</evidence>
<evidence type="ECO:0000259" key="5">
    <source>
        <dbReference type="PROSITE" id="PS50994"/>
    </source>
</evidence>
<dbReference type="GO" id="GO:0005509">
    <property type="term" value="F:calcium ion binding"/>
    <property type="evidence" value="ECO:0007669"/>
    <property type="project" value="InterPro"/>
</dbReference>
<comment type="caution">
    <text evidence="6">The sequence shown here is derived from an EMBL/GenBank/DDBJ whole genome shotgun (WGS) entry which is preliminary data.</text>
</comment>
<evidence type="ECO:0000313" key="8">
    <source>
        <dbReference type="EMBL" id="CAL4795864.1"/>
    </source>
</evidence>
<dbReference type="InterPro" id="IPR036397">
    <property type="entry name" value="RNaseH_sf"/>
</dbReference>
<dbReference type="InterPro" id="IPR018247">
    <property type="entry name" value="EF_Hand_1_Ca_BS"/>
</dbReference>
<dbReference type="GO" id="GO:0008233">
    <property type="term" value="F:peptidase activity"/>
    <property type="evidence" value="ECO:0007669"/>
    <property type="project" value="UniProtKB-KW"/>
</dbReference>
<gene>
    <name evidence="6" type="ORF">C1SCF055_LOCUS33982</name>
</gene>
<keyword evidence="1" id="KW-0106">Calcium</keyword>
<keyword evidence="8" id="KW-0645">Protease</keyword>
<keyword evidence="3" id="KW-0812">Transmembrane</keyword>
<dbReference type="Proteomes" id="UP001152797">
    <property type="component" value="Unassembled WGS sequence"/>
</dbReference>
<dbReference type="EMBL" id="CAMXCT020004316">
    <property type="protein sequence ID" value="CAL1161927.1"/>
    <property type="molecule type" value="Genomic_DNA"/>
</dbReference>
<name>A0A9P1DFK6_9DINO</name>
<dbReference type="InterPro" id="IPR002048">
    <property type="entry name" value="EF_hand_dom"/>
</dbReference>
<feature type="compositionally biased region" description="Basic residues" evidence="2">
    <location>
        <begin position="459"/>
        <end position="475"/>
    </location>
</feature>
<evidence type="ECO:0000256" key="3">
    <source>
        <dbReference type="SAM" id="Phobius"/>
    </source>
</evidence>
<dbReference type="SUPFAM" id="SSF47473">
    <property type="entry name" value="EF-hand"/>
    <property type="match status" value="1"/>
</dbReference>
<organism evidence="6">
    <name type="scientific">Cladocopium goreaui</name>
    <dbReference type="NCBI Taxonomy" id="2562237"/>
    <lineage>
        <taxon>Eukaryota</taxon>
        <taxon>Sar</taxon>
        <taxon>Alveolata</taxon>
        <taxon>Dinophyceae</taxon>
        <taxon>Suessiales</taxon>
        <taxon>Symbiodiniaceae</taxon>
        <taxon>Cladocopium</taxon>
    </lineage>
</organism>
<dbReference type="PROSITE" id="PS50994">
    <property type="entry name" value="INTEGRASE"/>
    <property type="match status" value="1"/>
</dbReference>
<evidence type="ECO:0000313" key="9">
    <source>
        <dbReference type="Proteomes" id="UP001152797"/>
    </source>
</evidence>
<feature type="compositionally biased region" description="Basic and acidic residues" evidence="2">
    <location>
        <begin position="2811"/>
        <end position="2825"/>
    </location>
</feature>
<accession>A0A9P1DFK6</accession>
<dbReference type="Gene3D" id="3.30.420.10">
    <property type="entry name" value="Ribonuclease H-like superfamily/Ribonuclease H"/>
    <property type="match status" value="1"/>
</dbReference>
<evidence type="ECO:0000256" key="2">
    <source>
        <dbReference type="SAM" id="MobiDB-lite"/>
    </source>
</evidence>
<dbReference type="EMBL" id="CAMXCT030004316">
    <property type="protein sequence ID" value="CAL4795864.1"/>
    <property type="molecule type" value="Genomic_DNA"/>
</dbReference>
<protein>
    <submittedName>
        <fullName evidence="8">Copia protein (Gag-int-pol protein) [Cleaved into: Copia VLP protein Copia protease ]</fullName>
    </submittedName>
</protein>
<feature type="region of interest" description="Disordered" evidence="2">
    <location>
        <begin position="456"/>
        <end position="502"/>
    </location>
</feature>
<dbReference type="SMART" id="SM00054">
    <property type="entry name" value="EFh"/>
    <property type="match status" value="2"/>
</dbReference>
<evidence type="ECO:0000313" key="7">
    <source>
        <dbReference type="EMBL" id="CAL1161927.1"/>
    </source>
</evidence>
<dbReference type="PROSITE" id="PS00018">
    <property type="entry name" value="EF_HAND_1"/>
    <property type="match status" value="2"/>
</dbReference>
<evidence type="ECO:0000313" key="6">
    <source>
        <dbReference type="EMBL" id="CAI4008552.1"/>
    </source>
</evidence>
<feature type="region of interest" description="Disordered" evidence="2">
    <location>
        <begin position="2809"/>
        <end position="2950"/>
    </location>
</feature>
<dbReference type="GO" id="GO:0015074">
    <property type="term" value="P:DNA integration"/>
    <property type="evidence" value="ECO:0007669"/>
    <property type="project" value="InterPro"/>
</dbReference>
<feature type="compositionally biased region" description="Acidic residues" evidence="2">
    <location>
        <begin position="2846"/>
        <end position="2857"/>
    </location>
</feature>
<dbReference type="InterPro" id="IPR001584">
    <property type="entry name" value="Integrase_cat-core"/>
</dbReference>
<feature type="compositionally biased region" description="Basic and acidic residues" evidence="2">
    <location>
        <begin position="2870"/>
        <end position="2880"/>
    </location>
</feature>
<feature type="compositionally biased region" description="Acidic residues" evidence="2">
    <location>
        <begin position="2908"/>
        <end position="2930"/>
    </location>
</feature>
<feature type="compositionally biased region" description="Acidic residues" evidence="2">
    <location>
        <begin position="397"/>
        <end position="407"/>
    </location>
</feature>
<dbReference type="GO" id="GO:0003676">
    <property type="term" value="F:nucleic acid binding"/>
    <property type="evidence" value="ECO:0007669"/>
    <property type="project" value="InterPro"/>
</dbReference>
<keyword evidence="9" id="KW-1185">Reference proteome</keyword>
<feature type="region of interest" description="Disordered" evidence="2">
    <location>
        <begin position="570"/>
        <end position="597"/>
    </location>
</feature>